<gene>
    <name evidence="6" type="ORF">KDL28_03760</name>
</gene>
<dbReference type="Proteomes" id="UP001165283">
    <property type="component" value="Unassembled WGS sequence"/>
</dbReference>
<comment type="caution">
    <text evidence="6">The sequence shown here is derived from an EMBL/GenBank/DDBJ whole genome shotgun (WGS) entry which is preliminary data.</text>
</comment>
<feature type="domain" description="Methyltransferase" evidence="5">
    <location>
        <begin position="54"/>
        <end position="150"/>
    </location>
</feature>
<dbReference type="Gene3D" id="3.40.50.150">
    <property type="entry name" value="Vaccinia Virus protein VP39"/>
    <property type="match status" value="1"/>
</dbReference>
<keyword evidence="3" id="KW-0949">S-adenosyl-L-methionine</keyword>
<protein>
    <submittedName>
        <fullName evidence="6">Class I SAM-dependent methyltransferase</fullName>
    </submittedName>
</protein>
<evidence type="ECO:0000256" key="3">
    <source>
        <dbReference type="ARBA" id="ARBA00022691"/>
    </source>
</evidence>
<evidence type="ECO:0000313" key="6">
    <source>
        <dbReference type="EMBL" id="MCO1654165.1"/>
    </source>
</evidence>
<dbReference type="PANTHER" id="PTHR43464">
    <property type="entry name" value="METHYLTRANSFERASE"/>
    <property type="match status" value="1"/>
</dbReference>
<proteinExistence type="predicted"/>
<dbReference type="InterPro" id="IPR029063">
    <property type="entry name" value="SAM-dependent_MTases_sf"/>
</dbReference>
<dbReference type="Pfam" id="PF13649">
    <property type="entry name" value="Methyltransf_25"/>
    <property type="match status" value="1"/>
</dbReference>
<evidence type="ECO:0000259" key="5">
    <source>
        <dbReference type="Pfam" id="PF13649"/>
    </source>
</evidence>
<dbReference type="RefSeq" id="WP_252435771.1">
    <property type="nucleotide sequence ID" value="NZ_JAGSOV010000009.1"/>
</dbReference>
<dbReference type="GO" id="GO:0032259">
    <property type="term" value="P:methylation"/>
    <property type="evidence" value="ECO:0007669"/>
    <property type="project" value="UniProtKB-KW"/>
</dbReference>
<organism evidence="6 7">
    <name type="scientific">Pseudonocardia humida</name>
    <dbReference type="NCBI Taxonomy" id="2800819"/>
    <lineage>
        <taxon>Bacteria</taxon>
        <taxon>Bacillati</taxon>
        <taxon>Actinomycetota</taxon>
        <taxon>Actinomycetes</taxon>
        <taxon>Pseudonocardiales</taxon>
        <taxon>Pseudonocardiaceae</taxon>
        <taxon>Pseudonocardia</taxon>
    </lineage>
</organism>
<evidence type="ECO:0000256" key="4">
    <source>
        <dbReference type="SAM" id="MobiDB-lite"/>
    </source>
</evidence>
<accession>A0ABT0ZTV7</accession>
<name>A0ABT0ZTV7_9PSEU</name>
<evidence type="ECO:0000256" key="2">
    <source>
        <dbReference type="ARBA" id="ARBA00022679"/>
    </source>
</evidence>
<reference evidence="6" key="1">
    <citation type="submission" date="2021-04" db="EMBL/GenBank/DDBJ databases">
        <title>Pseudonocardia sp. nov., isolated from sandy soil of mangrove forest.</title>
        <authorList>
            <person name="Zan Z."/>
            <person name="Huang R."/>
            <person name="Liu W."/>
        </authorList>
    </citation>
    <scope>NUCLEOTIDE SEQUENCE</scope>
    <source>
        <strain evidence="6">S2-4</strain>
    </source>
</reference>
<dbReference type="CDD" id="cd02440">
    <property type="entry name" value="AdoMet_MTases"/>
    <property type="match status" value="1"/>
</dbReference>
<evidence type="ECO:0000313" key="7">
    <source>
        <dbReference type="Proteomes" id="UP001165283"/>
    </source>
</evidence>
<dbReference type="GO" id="GO:0008168">
    <property type="term" value="F:methyltransferase activity"/>
    <property type="evidence" value="ECO:0007669"/>
    <property type="project" value="UniProtKB-KW"/>
</dbReference>
<evidence type="ECO:0000256" key="1">
    <source>
        <dbReference type="ARBA" id="ARBA00022603"/>
    </source>
</evidence>
<dbReference type="InterPro" id="IPR041698">
    <property type="entry name" value="Methyltransf_25"/>
</dbReference>
<keyword evidence="2" id="KW-0808">Transferase</keyword>
<feature type="region of interest" description="Disordered" evidence="4">
    <location>
        <begin position="173"/>
        <end position="195"/>
    </location>
</feature>
<dbReference type="EMBL" id="JAGSOV010000009">
    <property type="protein sequence ID" value="MCO1654165.1"/>
    <property type="molecule type" value="Genomic_DNA"/>
</dbReference>
<keyword evidence="7" id="KW-1185">Reference proteome</keyword>
<dbReference type="PANTHER" id="PTHR43464:SF19">
    <property type="entry name" value="UBIQUINONE BIOSYNTHESIS O-METHYLTRANSFERASE, MITOCHONDRIAL"/>
    <property type="match status" value="1"/>
</dbReference>
<dbReference type="SUPFAM" id="SSF53335">
    <property type="entry name" value="S-adenosyl-L-methionine-dependent methyltransferases"/>
    <property type="match status" value="1"/>
</dbReference>
<sequence length="288" mass="30338">MTEIPTAANTAQQQAWDGATGAFWAEHADRFDRGVAAYDPALERAAALSPGERVLEVGCGTGHTTRAAARRVGPTGSAHGVDLSTRMLDLARSRAAAEGLRTVAFTRADAQVHPFPPAGADVVISRHGAMFFDDPVAAFANLGAALRPGGRFALLVWQGFGRNPFMHRVADALTPDRDTPQPPADGRPGPLSLSDPARARAVLTDAGCTAIRIEPVEEPMHLGTDPADAMAFLTAQHAGLLAGQDPRVRARAVDRLRADVAAHHRPGRGVRYPSACWLITARTAGTSS</sequence>
<keyword evidence="1 6" id="KW-0489">Methyltransferase</keyword>